<keyword evidence="5" id="KW-0269">Exonuclease</keyword>
<keyword evidence="2" id="KW-0540">Nuclease</keyword>
<protein>
    <recommendedName>
        <fullName evidence="8">3'-5' exonuclease</fullName>
    </recommendedName>
    <alternativeName>
        <fullName evidence="9">Werner Syndrome-like exonuclease</fullName>
    </alternativeName>
</protein>
<organism evidence="12 13">
    <name type="scientific">Plasmodium vivax India VII</name>
    <dbReference type="NCBI Taxonomy" id="1077284"/>
    <lineage>
        <taxon>Eukaryota</taxon>
        <taxon>Sar</taxon>
        <taxon>Alveolata</taxon>
        <taxon>Apicomplexa</taxon>
        <taxon>Aconoidasida</taxon>
        <taxon>Haemosporida</taxon>
        <taxon>Plasmodiidae</taxon>
        <taxon>Plasmodium</taxon>
        <taxon>Plasmodium (Plasmodium)</taxon>
    </lineage>
</organism>
<reference evidence="12 13" key="1">
    <citation type="submission" date="2011-08" db="EMBL/GenBank/DDBJ databases">
        <title>The Genome Sequence of Plasmodium vivax India VII.</title>
        <authorList>
            <consortium name="The Broad Institute Genome Sequencing Platform"/>
            <consortium name="The Broad Institute Genome Sequencing Center for Infectious Disease"/>
            <person name="Neafsey D."/>
            <person name="Carlton J."/>
            <person name="Barnwell J."/>
            <person name="Collins W."/>
            <person name="Escalante A."/>
            <person name="Mullikin J."/>
            <person name="Saul A."/>
            <person name="Guigo R."/>
            <person name="Camara F."/>
            <person name="Young S.K."/>
            <person name="Zeng Q."/>
            <person name="Gargeya S."/>
            <person name="Fitzgerald M."/>
            <person name="Haas B."/>
            <person name="Abouelleil A."/>
            <person name="Alvarado L."/>
            <person name="Arachchi H.M."/>
            <person name="Berlin A."/>
            <person name="Brown A."/>
            <person name="Chapman S.B."/>
            <person name="Chen Z."/>
            <person name="Dunbar C."/>
            <person name="Freedman E."/>
            <person name="Gearin G."/>
            <person name="Gellesch M."/>
            <person name="Goldberg J."/>
            <person name="Griggs A."/>
            <person name="Gujja S."/>
            <person name="Heiman D."/>
            <person name="Howarth C."/>
            <person name="Larson L."/>
            <person name="Lui A."/>
            <person name="MacDonald P.J.P."/>
            <person name="Montmayeur A."/>
            <person name="Murphy C."/>
            <person name="Neiman D."/>
            <person name="Pearson M."/>
            <person name="Priest M."/>
            <person name="Roberts A."/>
            <person name="Saif S."/>
            <person name="Shea T."/>
            <person name="Shenoy N."/>
            <person name="Sisk P."/>
            <person name="Stolte C."/>
            <person name="Sykes S."/>
            <person name="Wortman J."/>
            <person name="Nusbaum C."/>
            <person name="Birren B."/>
        </authorList>
    </citation>
    <scope>NUCLEOTIDE SEQUENCE [LARGE SCALE GENOMIC DNA]</scope>
    <source>
        <strain evidence="12 13">India VII</strain>
    </source>
</reference>
<dbReference type="GO" id="GO:0005634">
    <property type="term" value="C:nucleus"/>
    <property type="evidence" value="ECO:0007669"/>
    <property type="project" value="UniProtKB-SubCell"/>
</dbReference>
<dbReference type="SUPFAM" id="SSF53098">
    <property type="entry name" value="Ribonuclease H-like"/>
    <property type="match status" value="1"/>
</dbReference>
<feature type="domain" description="3'-5' exonuclease" evidence="11">
    <location>
        <begin position="110"/>
        <end position="270"/>
    </location>
</feature>
<evidence type="ECO:0000256" key="6">
    <source>
        <dbReference type="ARBA" id="ARBA00022842"/>
    </source>
</evidence>
<sequence>MGTFCTVHPHDGKGQHLTPLKFPGTVIYVHEENICRYEKSIRQYMRTDIIGFDTEFVLEPSEGRLNHLDSGEVPPRVQPLKAATRTNVARNSISSGPSPQRADPTEETKLKGFKAISSEGKFLKKIHRRNYPPCREKKTLCLIQLSSKELCFVFNINKLKGKIPMCVKEIMEDEKIRKVCHDIRNDQDMFLDQHVQIRNSFDLYDFCMQSFLYPPSLQFLVKLFLKKNLEKQFRLSNWLSDDLREEQILYAAADAYASREVYMVLRDLGKLHQICATNELSAPNQRCVLNALRDAHLSCDVASQGGTNATAAVADPHLVTAMDKEQNPSDAKTPYGEKAPQEGESTSHVSSAEAQQRSNTQIGGETKRCTATMHPSVTTIEQNDTTLGGNSTGMEKQTYSFFGKHQMSTIHELKNKIHVKCAQLCNISFVEEMVFAGSGYKNRMSLQDVERGRSLIVLHSQGFDEEVRCCHEILSYMESAA</sequence>
<dbReference type="CDD" id="cd06141">
    <property type="entry name" value="WRN_exo"/>
    <property type="match status" value="1"/>
</dbReference>
<keyword evidence="7" id="KW-0539">Nucleus</keyword>
<feature type="region of interest" description="Disordered" evidence="10">
    <location>
        <begin position="84"/>
        <end position="107"/>
    </location>
</feature>
<keyword evidence="3" id="KW-0479">Metal-binding</keyword>
<dbReference type="GO" id="GO:0008408">
    <property type="term" value="F:3'-5' exonuclease activity"/>
    <property type="evidence" value="ECO:0007669"/>
    <property type="project" value="InterPro"/>
</dbReference>
<evidence type="ECO:0000313" key="12">
    <source>
        <dbReference type="EMBL" id="KMZ82745.1"/>
    </source>
</evidence>
<dbReference type="SMART" id="SM00474">
    <property type="entry name" value="35EXOc"/>
    <property type="match status" value="1"/>
</dbReference>
<dbReference type="PANTHER" id="PTHR13620:SF109">
    <property type="entry name" value="3'-5' EXONUCLEASE"/>
    <property type="match status" value="1"/>
</dbReference>
<evidence type="ECO:0000256" key="10">
    <source>
        <dbReference type="SAM" id="MobiDB-lite"/>
    </source>
</evidence>
<dbReference type="InterPro" id="IPR002562">
    <property type="entry name" value="3'-5'_exonuclease_dom"/>
</dbReference>
<dbReference type="Proteomes" id="UP000053562">
    <property type="component" value="Unassembled WGS sequence"/>
</dbReference>
<evidence type="ECO:0000256" key="8">
    <source>
        <dbReference type="ARBA" id="ARBA00040531"/>
    </source>
</evidence>
<comment type="subcellular location">
    <subcellularLocation>
        <location evidence="1">Nucleus</location>
    </subcellularLocation>
</comment>
<dbReference type="AlphaFoldDB" id="A0A0J9SIA1"/>
<feature type="compositionally biased region" description="Polar residues" evidence="10">
    <location>
        <begin position="343"/>
        <end position="363"/>
    </location>
</feature>
<evidence type="ECO:0000313" key="13">
    <source>
        <dbReference type="Proteomes" id="UP000053562"/>
    </source>
</evidence>
<dbReference type="EMBL" id="KQ234165">
    <property type="protein sequence ID" value="KMZ82745.1"/>
    <property type="molecule type" value="Genomic_DNA"/>
</dbReference>
<accession>A0A0J9SIA1</accession>
<dbReference type="Gene3D" id="3.30.420.10">
    <property type="entry name" value="Ribonuclease H-like superfamily/Ribonuclease H"/>
    <property type="match status" value="1"/>
</dbReference>
<dbReference type="InterPro" id="IPR012337">
    <property type="entry name" value="RNaseH-like_sf"/>
</dbReference>
<evidence type="ECO:0000256" key="2">
    <source>
        <dbReference type="ARBA" id="ARBA00022722"/>
    </source>
</evidence>
<feature type="region of interest" description="Disordered" evidence="10">
    <location>
        <begin position="324"/>
        <end position="390"/>
    </location>
</feature>
<evidence type="ECO:0000256" key="4">
    <source>
        <dbReference type="ARBA" id="ARBA00022801"/>
    </source>
</evidence>
<dbReference type="Pfam" id="PF01612">
    <property type="entry name" value="DNA_pol_A_exo1"/>
    <property type="match status" value="1"/>
</dbReference>
<dbReference type="PANTHER" id="PTHR13620">
    <property type="entry name" value="3-5 EXONUCLEASE"/>
    <property type="match status" value="1"/>
</dbReference>
<dbReference type="GO" id="GO:0006139">
    <property type="term" value="P:nucleobase-containing compound metabolic process"/>
    <property type="evidence" value="ECO:0007669"/>
    <property type="project" value="InterPro"/>
</dbReference>
<name>A0A0J9SIA1_PLAVI</name>
<proteinExistence type="predicted"/>
<evidence type="ECO:0000256" key="9">
    <source>
        <dbReference type="ARBA" id="ARBA00042761"/>
    </source>
</evidence>
<feature type="compositionally biased region" description="Polar residues" evidence="10">
    <location>
        <begin position="84"/>
        <end position="98"/>
    </location>
</feature>
<keyword evidence="4" id="KW-0378">Hydrolase</keyword>
<evidence type="ECO:0000256" key="1">
    <source>
        <dbReference type="ARBA" id="ARBA00004123"/>
    </source>
</evidence>
<dbReference type="OrthoDB" id="1920326at2759"/>
<evidence type="ECO:0000256" key="7">
    <source>
        <dbReference type="ARBA" id="ARBA00023242"/>
    </source>
</evidence>
<dbReference type="GO" id="GO:0003676">
    <property type="term" value="F:nucleic acid binding"/>
    <property type="evidence" value="ECO:0007669"/>
    <property type="project" value="InterPro"/>
</dbReference>
<keyword evidence="6" id="KW-0460">Magnesium</keyword>
<dbReference type="InterPro" id="IPR036397">
    <property type="entry name" value="RNaseH_sf"/>
</dbReference>
<evidence type="ECO:0000259" key="11">
    <source>
        <dbReference type="SMART" id="SM00474"/>
    </source>
</evidence>
<gene>
    <name evidence="12" type="ORF">PVIIG_03560</name>
</gene>
<dbReference type="GO" id="GO:0046872">
    <property type="term" value="F:metal ion binding"/>
    <property type="evidence" value="ECO:0007669"/>
    <property type="project" value="UniProtKB-KW"/>
</dbReference>
<feature type="compositionally biased region" description="Polar residues" evidence="10">
    <location>
        <begin position="373"/>
        <end position="390"/>
    </location>
</feature>
<evidence type="ECO:0000256" key="5">
    <source>
        <dbReference type="ARBA" id="ARBA00022839"/>
    </source>
</evidence>
<evidence type="ECO:0000256" key="3">
    <source>
        <dbReference type="ARBA" id="ARBA00022723"/>
    </source>
</evidence>
<dbReference type="InterPro" id="IPR051132">
    <property type="entry name" value="3-5_Exonuclease_domain"/>
</dbReference>